<dbReference type="CDD" id="cd14852">
    <property type="entry name" value="LD-carboxypeptidase"/>
    <property type="match status" value="1"/>
</dbReference>
<dbReference type="Pfam" id="PF02557">
    <property type="entry name" value="VanY"/>
    <property type="match status" value="1"/>
</dbReference>
<keyword evidence="2" id="KW-0645">Protease</keyword>
<proteinExistence type="predicted"/>
<dbReference type="InterPro" id="IPR003709">
    <property type="entry name" value="VanY-like_core_dom"/>
</dbReference>
<protein>
    <submittedName>
        <fullName evidence="2">Serine-type D-Ala-D-Ala carboxypeptidase</fullName>
    </submittedName>
</protein>
<dbReference type="STRING" id="879305.HMPREF9290_1679"/>
<accession>F0GTC1</accession>
<name>F0GTC1_9FIRM</name>
<dbReference type="GO" id="GO:0006508">
    <property type="term" value="P:proteolysis"/>
    <property type="evidence" value="ECO:0007669"/>
    <property type="project" value="InterPro"/>
</dbReference>
<dbReference type="AlphaFoldDB" id="F0GTC1"/>
<dbReference type="EMBL" id="AEXM01000001">
    <property type="protein sequence ID" value="EGC82913.1"/>
    <property type="molecule type" value="Genomic_DNA"/>
</dbReference>
<reference evidence="2 3" key="1">
    <citation type="submission" date="2011-01" db="EMBL/GenBank/DDBJ databases">
        <authorList>
            <person name="Durkin A.S."/>
            <person name="Madupu R."/>
            <person name="Torralba M."/>
            <person name="Gillis M."/>
            <person name="Methe B."/>
            <person name="Sutton G."/>
            <person name="Nelson K.E."/>
        </authorList>
    </citation>
    <scope>NUCLEOTIDE SEQUENCE [LARGE SCALE GENOMIC DNA]</scope>
    <source>
        <strain evidence="2 3">ACS-065-V-Col13</strain>
    </source>
</reference>
<dbReference type="PANTHER" id="PTHR34385:SF1">
    <property type="entry name" value="PEPTIDOGLYCAN L-ALANYL-D-GLUTAMATE ENDOPEPTIDASE CWLK"/>
    <property type="match status" value="1"/>
</dbReference>
<gene>
    <name evidence="2" type="ORF">HMPREF9290_1679</name>
</gene>
<dbReference type="InterPro" id="IPR009045">
    <property type="entry name" value="Zn_M74/Hedgehog-like"/>
</dbReference>
<organism evidence="2 3">
    <name type="scientific">Anaerococcus prevotii ACS-065-V-Col13</name>
    <dbReference type="NCBI Taxonomy" id="879305"/>
    <lineage>
        <taxon>Bacteria</taxon>
        <taxon>Bacillati</taxon>
        <taxon>Bacillota</taxon>
        <taxon>Tissierellia</taxon>
        <taxon>Tissierellales</taxon>
        <taxon>Peptoniphilaceae</taxon>
        <taxon>Anaerococcus</taxon>
    </lineage>
</organism>
<evidence type="ECO:0000313" key="3">
    <source>
        <dbReference type="Proteomes" id="UP000005286"/>
    </source>
</evidence>
<comment type="caution">
    <text evidence="2">The sequence shown here is derived from an EMBL/GenBank/DDBJ whole genome shotgun (WGS) entry which is preliminary data.</text>
</comment>
<dbReference type="InterPro" id="IPR052179">
    <property type="entry name" value="DD-CPase-like"/>
</dbReference>
<dbReference type="GO" id="GO:0004180">
    <property type="term" value="F:carboxypeptidase activity"/>
    <property type="evidence" value="ECO:0007669"/>
    <property type="project" value="UniProtKB-KW"/>
</dbReference>
<dbReference type="InterPro" id="IPR058193">
    <property type="entry name" value="VanY/YodJ_core_dom"/>
</dbReference>
<keyword evidence="2" id="KW-0378">Hydrolase</keyword>
<dbReference type="RefSeq" id="WP_004833759.1">
    <property type="nucleotide sequence ID" value="NZ_AEXM01000001.1"/>
</dbReference>
<dbReference type="PANTHER" id="PTHR34385">
    <property type="entry name" value="D-ALANYL-D-ALANINE CARBOXYPEPTIDASE"/>
    <property type="match status" value="1"/>
</dbReference>
<evidence type="ECO:0000259" key="1">
    <source>
        <dbReference type="Pfam" id="PF02557"/>
    </source>
</evidence>
<dbReference type="Gene3D" id="3.30.1380.10">
    <property type="match status" value="1"/>
</dbReference>
<dbReference type="eggNOG" id="COG1876">
    <property type="taxonomic scope" value="Bacteria"/>
</dbReference>
<evidence type="ECO:0000313" key="2">
    <source>
        <dbReference type="EMBL" id="EGC82913.1"/>
    </source>
</evidence>
<dbReference type="Proteomes" id="UP000005286">
    <property type="component" value="Unassembled WGS sequence"/>
</dbReference>
<keyword evidence="2" id="KW-0121">Carboxypeptidase</keyword>
<dbReference type="PATRIC" id="fig|879305.3.peg.53"/>
<sequence length="332" mass="39037">MSNRGIRELKRKKRRQKARRRKKILLSSGLALTLFLGAKFISNNQDDFEIQRPYEYRQAQAIEEKEEEIEESPYRDIVHVATEAGFENLNINEDKKIEDDKYQKSLQRYVRCAKTQYAYQYPNDYSKTEKIIEEGDYLAYYGTENGFSKIKLDDSFYYVNKYGLEELDSDKQVKVISGIAYVSESYPLPSDFSPGVDKTAKRAFETMRQDMQRQGLDIKIASDFRDYSLEEKMNKAGDIDSELAGLSEHQLGQAFDFFTEANKYSEKFATTKEYKWLIENAYKYGFIERYPKGKEDSTNHKAMPWHFRFVGVENAKEIYENDLTLEDFLKVN</sequence>
<keyword evidence="3" id="KW-1185">Reference proteome</keyword>
<feature type="domain" description="D-alanyl-D-alanine carboxypeptidase-like core" evidence="1">
    <location>
        <begin position="196"/>
        <end position="311"/>
    </location>
</feature>
<dbReference type="SUPFAM" id="SSF55166">
    <property type="entry name" value="Hedgehog/DD-peptidase"/>
    <property type="match status" value="1"/>
</dbReference>